<accession>A0A9C6WFX9</accession>
<dbReference type="Gene3D" id="3.40.50.1820">
    <property type="entry name" value="alpha/beta hydrolase"/>
    <property type="match status" value="1"/>
</dbReference>
<reference evidence="5" key="1">
    <citation type="submission" date="2025-08" db="UniProtKB">
        <authorList>
            <consortium name="RefSeq"/>
        </authorList>
    </citation>
    <scope>IDENTIFICATION</scope>
    <source>
        <strain evidence="5">15112-1751.03</strain>
        <tissue evidence="5">Whole Adult</tissue>
    </source>
</reference>
<dbReference type="GO" id="GO:0016787">
    <property type="term" value="F:hydrolase activity"/>
    <property type="evidence" value="ECO:0007669"/>
    <property type="project" value="UniProtKB-KW"/>
</dbReference>
<dbReference type="Pfam" id="PF00561">
    <property type="entry name" value="Abhydrolase_1"/>
    <property type="match status" value="1"/>
</dbReference>
<dbReference type="InterPro" id="IPR050266">
    <property type="entry name" value="AB_hydrolase_sf"/>
</dbReference>
<dbReference type="GeneID" id="117570811"/>
<dbReference type="Proteomes" id="UP000515160">
    <property type="component" value="Chromosome 3"/>
</dbReference>
<evidence type="ECO:0000313" key="4">
    <source>
        <dbReference type="Proteomes" id="UP000515160"/>
    </source>
</evidence>
<evidence type="ECO:0000256" key="1">
    <source>
        <dbReference type="ARBA" id="ARBA00008645"/>
    </source>
</evidence>
<feature type="domain" description="AB hydrolase-1" evidence="3">
    <location>
        <begin position="41"/>
        <end position="295"/>
    </location>
</feature>
<evidence type="ECO:0000256" key="2">
    <source>
        <dbReference type="ARBA" id="ARBA00022801"/>
    </source>
</evidence>
<name>A0A9C6WFX9_DROAB</name>
<evidence type="ECO:0000313" key="5">
    <source>
        <dbReference type="RefSeq" id="XP_051861673.1"/>
    </source>
</evidence>
<keyword evidence="2 5" id="KW-0378">Hydrolase</keyword>
<dbReference type="InterPro" id="IPR000073">
    <property type="entry name" value="AB_hydrolase_1"/>
</dbReference>
<sequence>MGTLSLSDVIIETHLQYEDVRIWAPWGHISGRWYGNRTERPILAIHGWLDNLGTFDTLIPLLPDYLGVLCIDLPGHGCSSRLPPGMHYSMHDYVFIIARVMKAYKWQKVSLLGHSLGGVLGFLFTALAPHTVDMIISLDICLPILESPRMLSGWAPYLEKHLVEEERAEQSEMHEPPSYTLPQLRSLMAKGSFESVPKEFAHHLLYRSVAKSQLYPEKYYFSRDGRVKYYVIFPLNRSQGSELARRVKKPFLIIKASNSPYVSPNSDEAIAILRKENPHFEMHEVAGSHHAHLTNATEVAKYLVPFIRHHRPPPVSSWSLAGEEANISKKEKRKAQERFFSWNLKRRSKL</sequence>
<dbReference type="SUPFAM" id="SSF53474">
    <property type="entry name" value="alpha/beta-Hydrolases"/>
    <property type="match status" value="1"/>
</dbReference>
<dbReference type="InterPro" id="IPR029058">
    <property type="entry name" value="AB_hydrolase_fold"/>
</dbReference>
<dbReference type="GO" id="GO:0016020">
    <property type="term" value="C:membrane"/>
    <property type="evidence" value="ECO:0007669"/>
    <property type="project" value="TreeGrafter"/>
</dbReference>
<protein>
    <submittedName>
        <fullName evidence="5">Probable serine hydrolase isoform X1</fullName>
    </submittedName>
</protein>
<dbReference type="PANTHER" id="PTHR43798:SF14">
    <property type="entry name" value="SERINE HYDROLASE-LIKE PROTEIN DDB_G0286239"/>
    <property type="match status" value="1"/>
</dbReference>
<dbReference type="RefSeq" id="XP_051861673.1">
    <property type="nucleotide sequence ID" value="XM_052005713.1"/>
</dbReference>
<proteinExistence type="inferred from homology"/>
<keyword evidence="4" id="KW-1185">Reference proteome</keyword>
<comment type="similarity">
    <text evidence="1">Belongs to the AB hydrolase superfamily.</text>
</comment>
<dbReference type="PANTHER" id="PTHR43798">
    <property type="entry name" value="MONOACYLGLYCEROL LIPASE"/>
    <property type="match status" value="1"/>
</dbReference>
<dbReference type="OrthoDB" id="190201at2759"/>
<gene>
    <name evidence="5" type="primary">LOC117570811</name>
</gene>
<organism evidence="4 5">
    <name type="scientific">Drosophila albomicans</name>
    <name type="common">Fruit fly</name>
    <dbReference type="NCBI Taxonomy" id="7291"/>
    <lineage>
        <taxon>Eukaryota</taxon>
        <taxon>Metazoa</taxon>
        <taxon>Ecdysozoa</taxon>
        <taxon>Arthropoda</taxon>
        <taxon>Hexapoda</taxon>
        <taxon>Insecta</taxon>
        <taxon>Pterygota</taxon>
        <taxon>Neoptera</taxon>
        <taxon>Endopterygota</taxon>
        <taxon>Diptera</taxon>
        <taxon>Brachycera</taxon>
        <taxon>Muscomorpha</taxon>
        <taxon>Ephydroidea</taxon>
        <taxon>Drosophilidae</taxon>
        <taxon>Drosophila</taxon>
    </lineage>
</organism>
<dbReference type="AlphaFoldDB" id="A0A9C6WFX9"/>
<evidence type="ECO:0000259" key="3">
    <source>
        <dbReference type="Pfam" id="PF00561"/>
    </source>
</evidence>